<dbReference type="InterPro" id="IPR012336">
    <property type="entry name" value="Thioredoxin-like_fold"/>
</dbReference>
<dbReference type="AlphaFoldDB" id="A0A562V1L0"/>
<dbReference type="Proteomes" id="UP000321617">
    <property type="component" value="Unassembled WGS sequence"/>
</dbReference>
<evidence type="ECO:0000256" key="6">
    <source>
        <dbReference type="SAM" id="MobiDB-lite"/>
    </source>
</evidence>
<dbReference type="OrthoDB" id="117402at2"/>
<comment type="caution">
    <text evidence="9">The sequence shown here is derived from an EMBL/GenBank/DDBJ whole genome shotgun (WGS) entry which is preliminary data.</text>
</comment>
<dbReference type="Gene3D" id="3.40.30.10">
    <property type="entry name" value="Glutaredoxin"/>
    <property type="match status" value="1"/>
</dbReference>
<dbReference type="PANTHER" id="PTHR13887:SF14">
    <property type="entry name" value="DISULFIDE BOND FORMATION PROTEIN D"/>
    <property type="match status" value="1"/>
</dbReference>
<keyword evidence="7" id="KW-0812">Transmembrane</keyword>
<keyword evidence="7" id="KW-1133">Transmembrane helix</keyword>
<keyword evidence="4" id="KW-1015">Disulfide bond</keyword>
<organism evidence="9 10">
    <name type="scientific">Stackebrandtia albiflava</name>
    <dbReference type="NCBI Taxonomy" id="406432"/>
    <lineage>
        <taxon>Bacteria</taxon>
        <taxon>Bacillati</taxon>
        <taxon>Actinomycetota</taxon>
        <taxon>Actinomycetes</taxon>
        <taxon>Glycomycetales</taxon>
        <taxon>Glycomycetaceae</taxon>
        <taxon>Stackebrandtia</taxon>
    </lineage>
</organism>
<evidence type="ECO:0000256" key="1">
    <source>
        <dbReference type="ARBA" id="ARBA00005791"/>
    </source>
</evidence>
<dbReference type="EMBL" id="VLLL01000006">
    <property type="protein sequence ID" value="TWJ11768.1"/>
    <property type="molecule type" value="Genomic_DNA"/>
</dbReference>
<keyword evidence="5" id="KW-0676">Redox-active center</keyword>
<evidence type="ECO:0000256" key="2">
    <source>
        <dbReference type="ARBA" id="ARBA00022729"/>
    </source>
</evidence>
<reference evidence="9 10" key="1">
    <citation type="journal article" date="2013" name="Stand. Genomic Sci.">
        <title>Genomic Encyclopedia of Type Strains, Phase I: The one thousand microbial genomes (KMG-I) project.</title>
        <authorList>
            <person name="Kyrpides N.C."/>
            <person name="Woyke T."/>
            <person name="Eisen J.A."/>
            <person name="Garrity G."/>
            <person name="Lilburn T.G."/>
            <person name="Beck B.J."/>
            <person name="Whitman W.B."/>
            <person name="Hugenholtz P."/>
            <person name="Klenk H.P."/>
        </authorList>
    </citation>
    <scope>NUCLEOTIDE SEQUENCE [LARGE SCALE GENOMIC DNA]</scope>
    <source>
        <strain evidence="9 10">DSM 45044</strain>
    </source>
</reference>
<dbReference type="PANTHER" id="PTHR13887">
    <property type="entry name" value="GLUTATHIONE S-TRANSFERASE KAPPA"/>
    <property type="match status" value="1"/>
</dbReference>
<feature type="compositionally biased region" description="Low complexity" evidence="6">
    <location>
        <begin position="1"/>
        <end position="21"/>
    </location>
</feature>
<dbReference type="GO" id="GO:0016491">
    <property type="term" value="F:oxidoreductase activity"/>
    <property type="evidence" value="ECO:0007669"/>
    <property type="project" value="UniProtKB-KW"/>
</dbReference>
<dbReference type="SUPFAM" id="SSF52833">
    <property type="entry name" value="Thioredoxin-like"/>
    <property type="match status" value="1"/>
</dbReference>
<keyword evidence="2" id="KW-0732">Signal</keyword>
<gene>
    <name evidence="9" type="ORF">LX16_2502</name>
</gene>
<feature type="domain" description="Thioredoxin-like fold" evidence="8">
    <location>
        <begin position="100"/>
        <end position="249"/>
    </location>
</feature>
<proteinExistence type="inferred from homology"/>
<dbReference type="Pfam" id="PF13462">
    <property type="entry name" value="Thioredoxin_4"/>
    <property type="match status" value="1"/>
</dbReference>
<evidence type="ECO:0000256" key="4">
    <source>
        <dbReference type="ARBA" id="ARBA00023157"/>
    </source>
</evidence>
<feature type="transmembrane region" description="Helical" evidence="7">
    <location>
        <begin position="50"/>
        <end position="73"/>
    </location>
</feature>
<evidence type="ECO:0000313" key="10">
    <source>
        <dbReference type="Proteomes" id="UP000321617"/>
    </source>
</evidence>
<evidence type="ECO:0000256" key="5">
    <source>
        <dbReference type="ARBA" id="ARBA00023284"/>
    </source>
</evidence>
<evidence type="ECO:0000256" key="7">
    <source>
        <dbReference type="SAM" id="Phobius"/>
    </source>
</evidence>
<keyword evidence="7" id="KW-0472">Membrane</keyword>
<name>A0A562V1L0_9ACTN</name>
<dbReference type="RefSeq" id="WP_147138360.1">
    <property type="nucleotide sequence ID" value="NZ_BAABIJ010000002.1"/>
</dbReference>
<accession>A0A562V1L0</accession>
<evidence type="ECO:0000313" key="9">
    <source>
        <dbReference type="EMBL" id="TWJ11768.1"/>
    </source>
</evidence>
<evidence type="ECO:0000259" key="8">
    <source>
        <dbReference type="Pfam" id="PF13462"/>
    </source>
</evidence>
<evidence type="ECO:0000256" key="3">
    <source>
        <dbReference type="ARBA" id="ARBA00023002"/>
    </source>
</evidence>
<sequence length="262" mass="27737">MSDPRSAASPEPRPAGSPVDAGGDDRRDDPWGDTGDADAATDRRRSRRGVMWGVLAAVLVLLAGLTVGGVVLWNATGPGHDRVSQPQAPNQAGGILLGNGPVEVDVYLDYLCESCAVFYVSHSDRIARELEAGTVSVRFHPLGWLDERSSGGRYSTRAAAAAVCAADQDEFIGYSRVLFESRPASGSTGHDDATLVRMGDQVHLGARFADCVDSGTYLDWVELATVSARNQGVASVPYVTIDGEVVQDAMLEFGSALDEALR</sequence>
<feature type="region of interest" description="Disordered" evidence="6">
    <location>
        <begin position="1"/>
        <end position="43"/>
    </location>
</feature>
<dbReference type="InterPro" id="IPR036249">
    <property type="entry name" value="Thioredoxin-like_sf"/>
</dbReference>
<protein>
    <submittedName>
        <fullName evidence="9">Thioredoxin-like protein</fullName>
    </submittedName>
</protein>
<comment type="similarity">
    <text evidence="1">Belongs to the thioredoxin family. DsbA subfamily.</text>
</comment>
<keyword evidence="10" id="KW-1185">Reference proteome</keyword>
<keyword evidence="3" id="KW-0560">Oxidoreductase</keyword>